<gene>
    <name evidence="2" type="ORF">MCHLO_00864</name>
</gene>
<feature type="region of interest" description="Disordered" evidence="1">
    <location>
        <begin position="107"/>
        <end position="209"/>
    </location>
</feature>
<accession>A0ABQ0KW92</accession>
<protein>
    <submittedName>
        <fullName evidence="2">Uncharacterized protein</fullName>
    </submittedName>
</protein>
<organism evidence="2 3">
    <name type="scientific">Mycena chlorophos</name>
    <name type="common">Agaric fungus</name>
    <name type="synonym">Agaricus chlorophos</name>
    <dbReference type="NCBI Taxonomy" id="658473"/>
    <lineage>
        <taxon>Eukaryota</taxon>
        <taxon>Fungi</taxon>
        <taxon>Dikarya</taxon>
        <taxon>Basidiomycota</taxon>
        <taxon>Agaricomycotina</taxon>
        <taxon>Agaricomycetes</taxon>
        <taxon>Agaricomycetidae</taxon>
        <taxon>Agaricales</taxon>
        <taxon>Marasmiineae</taxon>
        <taxon>Mycenaceae</taxon>
        <taxon>Mycena</taxon>
    </lineage>
</organism>
<dbReference type="EMBL" id="DF838681">
    <property type="protein sequence ID" value="GAT43174.1"/>
    <property type="molecule type" value="Genomic_DNA"/>
</dbReference>
<feature type="compositionally biased region" description="Low complexity" evidence="1">
    <location>
        <begin position="183"/>
        <end position="195"/>
    </location>
</feature>
<reference evidence="2" key="1">
    <citation type="submission" date="2014-09" db="EMBL/GenBank/DDBJ databases">
        <title>Genome sequence of the luminous mushroom Mycena chlorophos for searching fungal bioluminescence genes.</title>
        <authorList>
            <person name="Tanaka Y."/>
            <person name="Kasuga D."/>
            <person name="Oba Y."/>
            <person name="Hase S."/>
            <person name="Sato K."/>
            <person name="Oba Y."/>
            <person name="Sakakibara Y."/>
        </authorList>
    </citation>
    <scope>NUCLEOTIDE SEQUENCE</scope>
</reference>
<name>A0ABQ0KW92_MYCCL</name>
<evidence type="ECO:0000313" key="2">
    <source>
        <dbReference type="EMBL" id="GAT43174.1"/>
    </source>
</evidence>
<dbReference type="Proteomes" id="UP000815677">
    <property type="component" value="Unassembled WGS sequence"/>
</dbReference>
<keyword evidence="3" id="KW-1185">Reference proteome</keyword>
<evidence type="ECO:0000313" key="3">
    <source>
        <dbReference type="Proteomes" id="UP000815677"/>
    </source>
</evidence>
<proteinExistence type="predicted"/>
<sequence length="209" mass="22277">MFFLRATGLSRAVAKVKGKKCVTIISLSTLYAHLELHPPSSMFSGKPKRQQQAKARGQRVIKWIGGPSWAKDEHAGCGCVVRKPVLSTTNDPQQALTLLLRRRCPSSSGAGIAAPTESPMPKPVAESPSDGSTTTRSRSKLMDCPSSSRLREYSSQGEAATTTHTKCCHSGPTRTTPCPVVPSANSPSISSSSLSRRGAEVADMSLRAR</sequence>
<feature type="compositionally biased region" description="Polar residues" evidence="1">
    <location>
        <begin position="145"/>
        <end position="165"/>
    </location>
</feature>
<evidence type="ECO:0000256" key="1">
    <source>
        <dbReference type="SAM" id="MobiDB-lite"/>
    </source>
</evidence>